<dbReference type="RefSeq" id="WP_013845427.1">
    <property type="nucleotide sequence ID" value="NZ_CP021794.1"/>
</dbReference>
<gene>
    <name evidence="1" type="ORF">GHK53_01940</name>
</gene>
<dbReference type="CDD" id="cd01045">
    <property type="entry name" value="Ferritin_like_AB"/>
    <property type="match status" value="1"/>
</dbReference>
<dbReference type="InterPro" id="IPR009078">
    <property type="entry name" value="Ferritin-like_SF"/>
</dbReference>
<dbReference type="EMBL" id="WISR01000022">
    <property type="protein sequence ID" value="MQW31654.1"/>
    <property type="molecule type" value="Genomic_DNA"/>
</dbReference>
<dbReference type="Gene3D" id="1.20.1260.10">
    <property type="match status" value="1"/>
</dbReference>
<dbReference type="SUPFAM" id="SSF47240">
    <property type="entry name" value="Ferritin-like"/>
    <property type="match status" value="1"/>
</dbReference>
<dbReference type="AlphaFoldDB" id="A0AAW9TFX3"/>
<organism evidence="1 2">
    <name type="scientific">Rhizobium meliloti</name>
    <name type="common">Ensifer meliloti</name>
    <name type="synonym">Sinorhizobium meliloti</name>
    <dbReference type="NCBI Taxonomy" id="382"/>
    <lineage>
        <taxon>Bacteria</taxon>
        <taxon>Pseudomonadati</taxon>
        <taxon>Pseudomonadota</taxon>
        <taxon>Alphaproteobacteria</taxon>
        <taxon>Hyphomicrobiales</taxon>
        <taxon>Rhizobiaceae</taxon>
        <taxon>Sinorhizobium/Ensifer group</taxon>
        <taxon>Sinorhizobium</taxon>
    </lineage>
</organism>
<dbReference type="Proteomes" id="UP000429484">
    <property type="component" value="Unassembled WGS sequence"/>
</dbReference>
<proteinExistence type="predicted"/>
<accession>A0AAW9TFX3</accession>
<dbReference type="InterPro" id="IPR012347">
    <property type="entry name" value="Ferritin-like"/>
</dbReference>
<sequence length="276" mass="30686">MPEKRTEPWVMASMTELLSFARAMEQEAVDGYIALAARMRAEERPDLAAVFDGLVAEEEGHLGKVDQWLGEGAPEPISLPEPLFDDEGAGVVAPELLTSYRAFSMAVRNEERAFVFWTYAAAHAPSEEIRQAAERLAREELGHVATLRRERRRAFHEMRHAEAGSVREDLPTLEGRLSELLIRIPAAALGDTAERLRGLANEAQERATALIAMPPGETPLLQHVPGNVTGRLVALCEFLLDCYLDLAEHESTEAARARMQRFASDIIRCLYAAREL</sequence>
<name>A0AAW9TFX3_RHIML</name>
<evidence type="ECO:0000313" key="1">
    <source>
        <dbReference type="EMBL" id="MQW31654.1"/>
    </source>
</evidence>
<reference evidence="1 2" key="1">
    <citation type="journal article" date="2013" name="Genome Biol.">
        <title>Comparative genomics of the core and accessory genomes of 48 Sinorhizobium strains comprising five genospecies.</title>
        <authorList>
            <person name="Sugawara M."/>
            <person name="Epstein B."/>
            <person name="Badgley B.D."/>
            <person name="Unno T."/>
            <person name="Xu L."/>
            <person name="Reese J."/>
            <person name="Gyaneshwar P."/>
            <person name="Denny R."/>
            <person name="Mudge J."/>
            <person name="Bharti A.K."/>
            <person name="Farmer A.D."/>
            <person name="May G.D."/>
            <person name="Woodward J.E."/>
            <person name="Medigue C."/>
            <person name="Vallenet D."/>
            <person name="Lajus A."/>
            <person name="Rouy Z."/>
            <person name="Martinez-Vaz B."/>
            <person name="Tiffin P."/>
            <person name="Young N.D."/>
            <person name="Sadowsky M.J."/>
        </authorList>
    </citation>
    <scope>NUCLEOTIDE SEQUENCE [LARGE SCALE GENOMIC DNA]</scope>
    <source>
        <strain evidence="1 2">N6B1</strain>
    </source>
</reference>
<protein>
    <submittedName>
        <fullName evidence="1">Rubrerythrin family protein</fullName>
    </submittedName>
</protein>
<evidence type="ECO:0000313" key="2">
    <source>
        <dbReference type="Proteomes" id="UP000429484"/>
    </source>
</evidence>
<comment type="caution">
    <text evidence="1">The sequence shown here is derived from an EMBL/GenBank/DDBJ whole genome shotgun (WGS) entry which is preliminary data.</text>
</comment>